<dbReference type="GO" id="GO:0005886">
    <property type="term" value="C:plasma membrane"/>
    <property type="evidence" value="ECO:0007669"/>
    <property type="project" value="TreeGrafter"/>
</dbReference>
<organism evidence="3 4">
    <name type="scientific">Liquorilactobacillus nagelii</name>
    <dbReference type="NCBI Taxonomy" id="82688"/>
    <lineage>
        <taxon>Bacteria</taxon>
        <taxon>Bacillati</taxon>
        <taxon>Bacillota</taxon>
        <taxon>Bacilli</taxon>
        <taxon>Lactobacillales</taxon>
        <taxon>Lactobacillaceae</taxon>
        <taxon>Liquorilactobacillus</taxon>
    </lineage>
</organism>
<feature type="transmembrane region" description="Helical" evidence="1">
    <location>
        <begin position="143"/>
        <end position="163"/>
    </location>
</feature>
<evidence type="ECO:0000313" key="4">
    <source>
        <dbReference type="Proteomes" id="UP000324497"/>
    </source>
</evidence>
<reference evidence="3 4" key="1">
    <citation type="submission" date="2016-11" db="EMBL/GenBank/DDBJ databases">
        <title>Interaction between Lactobacillus species and yeast in water kefir.</title>
        <authorList>
            <person name="Behr J."/>
            <person name="Xu D."/>
            <person name="Vogel R.F."/>
        </authorList>
    </citation>
    <scope>NUCLEOTIDE SEQUENCE [LARGE SCALE GENOMIC DNA]</scope>
    <source>
        <strain evidence="3 4">TMW 1.1827</strain>
    </source>
</reference>
<sequence>MKLFLFFTLGSCWGSFIYCSYWREKNQISLTIKRSFCDNCHKSLKIVSLIPIISFLIQKGRCCYCKNSISWVSTCCELIMGCCFSCLTHSDYNLGICLFVICWTSWLTIEDLQNLAVSQNLLFGGSLIILAFLKLNHQFQINFLASAGILFVLLSCFVILRWLGSADLILLIITYFLFGFWKLLLLLLLVSTSGIIVCLILKTSRLPLIPFITLGIFILFLI</sequence>
<keyword evidence="4" id="KW-1185">Reference proteome</keyword>
<dbReference type="RefSeq" id="WP_187343761.1">
    <property type="nucleotide sequence ID" value="NZ_CP092367.1"/>
</dbReference>
<evidence type="ECO:0000256" key="1">
    <source>
        <dbReference type="SAM" id="Phobius"/>
    </source>
</evidence>
<name>A0A3S6QTA9_9LACO</name>
<evidence type="ECO:0000313" key="3">
    <source>
        <dbReference type="EMBL" id="AUJ31303.1"/>
    </source>
</evidence>
<dbReference type="EMBL" id="CP018180">
    <property type="protein sequence ID" value="AUJ31303.1"/>
    <property type="molecule type" value="Genomic_DNA"/>
</dbReference>
<dbReference type="InterPro" id="IPR050882">
    <property type="entry name" value="Prepilin_peptidase/N-MTase"/>
</dbReference>
<feature type="transmembrane region" description="Helical" evidence="1">
    <location>
        <begin position="194"/>
        <end position="221"/>
    </location>
</feature>
<keyword evidence="1" id="KW-1133">Transmembrane helix</keyword>
<accession>A0A3S6QTA9</accession>
<dbReference type="Proteomes" id="UP000324497">
    <property type="component" value="Chromosome"/>
</dbReference>
<dbReference type="GO" id="GO:0006465">
    <property type="term" value="P:signal peptide processing"/>
    <property type="evidence" value="ECO:0007669"/>
    <property type="project" value="TreeGrafter"/>
</dbReference>
<feature type="domain" description="Prepilin peptidase A24 N-terminal" evidence="2">
    <location>
        <begin position="9"/>
        <end position="87"/>
    </location>
</feature>
<keyword evidence="1" id="KW-0812">Transmembrane</keyword>
<dbReference type="GO" id="GO:0004190">
    <property type="term" value="F:aspartic-type endopeptidase activity"/>
    <property type="evidence" value="ECO:0007669"/>
    <property type="project" value="TreeGrafter"/>
</dbReference>
<keyword evidence="1" id="KW-0472">Membrane</keyword>
<dbReference type="Pfam" id="PF06750">
    <property type="entry name" value="A24_N_bact"/>
    <property type="match status" value="1"/>
</dbReference>
<evidence type="ECO:0000259" key="2">
    <source>
        <dbReference type="Pfam" id="PF06750"/>
    </source>
</evidence>
<dbReference type="PANTHER" id="PTHR30487">
    <property type="entry name" value="TYPE 4 PREPILIN-LIKE PROTEINS LEADER PEPTIDE-PROCESSING ENZYME"/>
    <property type="match status" value="1"/>
</dbReference>
<feature type="transmembrane region" description="Helical" evidence="1">
    <location>
        <begin position="121"/>
        <end position="137"/>
    </location>
</feature>
<dbReference type="AlphaFoldDB" id="A0A3S6QTA9"/>
<dbReference type="InterPro" id="IPR010627">
    <property type="entry name" value="Prepilin_pept_A24_N"/>
</dbReference>
<feature type="transmembrane region" description="Helical" evidence="1">
    <location>
        <begin position="168"/>
        <end position="188"/>
    </location>
</feature>
<dbReference type="KEGG" id="lng:BSQ50_01240"/>
<gene>
    <name evidence="3" type="ORF">BSQ50_01240</name>
</gene>
<dbReference type="PANTHER" id="PTHR30487:SF0">
    <property type="entry name" value="PREPILIN LEADER PEPTIDASE_N-METHYLTRANSFERASE-RELATED"/>
    <property type="match status" value="1"/>
</dbReference>
<proteinExistence type="predicted"/>
<feature type="transmembrane region" description="Helical" evidence="1">
    <location>
        <begin position="92"/>
        <end position="109"/>
    </location>
</feature>
<protein>
    <recommendedName>
        <fullName evidence="2">Prepilin peptidase A24 N-terminal domain-containing protein</fullName>
    </recommendedName>
</protein>